<evidence type="ECO:0000313" key="1">
    <source>
        <dbReference type="EMBL" id="RZD14024.1"/>
    </source>
</evidence>
<evidence type="ECO:0000313" key="2">
    <source>
        <dbReference type="Proteomes" id="UP000320813"/>
    </source>
</evidence>
<dbReference type="SUPFAM" id="SSF52833">
    <property type="entry name" value="Thioredoxin-like"/>
    <property type="match status" value="1"/>
</dbReference>
<protein>
    <submittedName>
        <fullName evidence="1">Uncharacterized protein</fullName>
    </submittedName>
</protein>
<organism evidence="1 2">
    <name type="scientific">Candidatus Acidulodesulfobacterium ferriphilum</name>
    <dbReference type="NCBI Taxonomy" id="2597223"/>
    <lineage>
        <taxon>Bacteria</taxon>
        <taxon>Deltaproteobacteria</taxon>
        <taxon>Candidatus Acidulodesulfobacterales</taxon>
        <taxon>Candidatus Acidulodesulfobacterium</taxon>
    </lineage>
</organism>
<accession>A0A519B9Y1</accession>
<gene>
    <name evidence="1" type="ORF">EVJ47_07250</name>
</gene>
<proteinExistence type="predicted"/>
<dbReference type="EMBL" id="SGBD01000004">
    <property type="protein sequence ID" value="RZD14024.1"/>
    <property type="molecule type" value="Genomic_DNA"/>
</dbReference>
<sequence length="142" mass="16303">MPLLSEQDAEFLKKDFESKLKNNVKIIFFKSEDACLYCKEVKDILVEVSGLSDKITLEEYDFDKDKEKVKQYSIKRTPGIVIEGEKDYGVRFYGIPAGHEFMTLIHGIMNVSAKNTGLSEKTIEKLKEIIKPYNIQVFVTPT</sequence>
<dbReference type="PANTHER" id="PTHR37170">
    <property type="entry name" value="GLUTAREDOXIN-RELATED"/>
    <property type="match status" value="1"/>
</dbReference>
<dbReference type="PANTHER" id="PTHR37170:SF1">
    <property type="entry name" value="GLUTAREDOXIN-LIKE PROTEIN"/>
    <property type="match status" value="1"/>
</dbReference>
<reference evidence="1 2" key="1">
    <citation type="submission" date="2019-01" db="EMBL/GenBank/DDBJ databases">
        <title>Insights into ecological role of a new deltaproteobacterial order Candidatus Sinidesulfobacterales (Sva0485) by metagenomics and metatranscriptomics.</title>
        <authorList>
            <person name="Tan S."/>
            <person name="Liu J."/>
            <person name="Fang Y."/>
            <person name="Hedlund B.P."/>
            <person name="Lian Z.H."/>
            <person name="Huang L.Y."/>
            <person name="Li J.T."/>
            <person name="Huang L.N."/>
            <person name="Li W.J."/>
            <person name="Jiang H.C."/>
            <person name="Dong H.L."/>
            <person name="Shu W.S."/>
        </authorList>
    </citation>
    <scope>NUCLEOTIDE SEQUENCE [LARGE SCALE GENOMIC DNA]</scope>
    <source>
        <strain evidence="1">AP3</strain>
    </source>
</reference>
<dbReference type="InterPro" id="IPR036249">
    <property type="entry name" value="Thioredoxin-like_sf"/>
</dbReference>
<dbReference type="Gene3D" id="3.40.30.10">
    <property type="entry name" value="Glutaredoxin"/>
    <property type="match status" value="1"/>
</dbReference>
<comment type="caution">
    <text evidence="1">The sequence shown here is derived from an EMBL/GenBank/DDBJ whole genome shotgun (WGS) entry which is preliminary data.</text>
</comment>
<dbReference type="AlphaFoldDB" id="A0A519B9Y1"/>
<dbReference type="Proteomes" id="UP000320813">
    <property type="component" value="Unassembled WGS sequence"/>
</dbReference>
<name>A0A519B9Y1_9DELT</name>